<evidence type="ECO:0000313" key="2">
    <source>
        <dbReference type="Proteomes" id="UP000671852"/>
    </source>
</evidence>
<dbReference type="Proteomes" id="UP000671852">
    <property type="component" value="Chromosome"/>
</dbReference>
<dbReference type="AlphaFoldDB" id="A0A975GD42"/>
<reference evidence="1" key="2">
    <citation type="submission" date="2021-04" db="EMBL/GenBank/DDBJ databases">
        <title>Isolation and characterization of a novel species of the genus Sulfurimonas.</title>
        <authorList>
            <person name="Fukui M."/>
        </authorList>
    </citation>
    <scope>NUCLEOTIDE SEQUENCE</scope>
    <source>
        <strain evidence="1">H1576</strain>
    </source>
</reference>
<gene>
    <name evidence="1" type="ORF">GJV85_07305</name>
</gene>
<protein>
    <submittedName>
        <fullName evidence="1">Uncharacterized protein</fullName>
    </submittedName>
</protein>
<organism evidence="1 2">
    <name type="scientific">Sulfurimonas aquatica</name>
    <dbReference type="NCBI Taxonomy" id="2672570"/>
    <lineage>
        <taxon>Bacteria</taxon>
        <taxon>Pseudomonadati</taxon>
        <taxon>Campylobacterota</taxon>
        <taxon>Epsilonproteobacteria</taxon>
        <taxon>Campylobacterales</taxon>
        <taxon>Sulfurimonadaceae</taxon>
        <taxon>Sulfurimonas</taxon>
    </lineage>
</organism>
<dbReference type="EMBL" id="CP046072">
    <property type="protein sequence ID" value="QSZ41919.1"/>
    <property type="molecule type" value="Genomic_DNA"/>
</dbReference>
<dbReference type="KEGG" id="saqt:GJV85_07305"/>
<accession>A0A975GD42</accession>
<evidence type="ECO:0000313" key="1">
    <source>
        <dbReference type="EMBL" id="QSZ41919.1"/>
    </source>
</evidence>
<reference evidence="1" key="1">
    <citation type="submission" date="2019-11" db="EMBL/GenBank/DDBJ databases">
        <authorList>
            <person name="Kojima H."/>
        </authorList>
    </citation>
    <scope>NUCLEOTIDE SEQUENCE</scope>
    <source>
        <strain evidence="1">H1576</strain>
    </source>
</reference>
<proteinExistence type="predicted"/>
<sequence>MKTNNTKTEVQNKKLKNYQEFVETIKRTPEDERQLGIKAAAKYIEYIKLHDKEAYKNYLSYSTYLKTCI</sequence>
<dbReference type="RefSeq" id="WP_207560737.1">
    <property type="nucleotide sequence ID" value="NZ_CP046072.1"/>
</dbReference>
<keyword evidence="2" id="KW-1185">Reference proteome</keyword>
<name>A0A975GD42_9BACT</name>